<sequence>MLRSLSFSTLPSELRIKVWKEALENESDTRLVVTYFPEMLDAGTHILPHAGLLSPLLTVSLESRHCALAFYSLRLPVYPLFMTLERYLATPKQDNSSGRVGLHYPSRQATASSIVSRRVGVAIMAFQGVCRRPADLPMALGALYLNPGRDVFVYPYRSDGMVYGTQYYKRLYGEGDRSDKDDEDKGGQEIVEDRWLTPAFSEPQFAEQVASRVTRVLLVGGHGPLYNEPWMGSCCYEPHKLMRFPNCLEARHIQVEDPADTCGQILHAGLYKHPDLLRDKRLGAWVAANDFRQNKTGLSPWA</sequence>
<proteinExistence type="predicted"/>
<evidence type="ECO:0000259" key="1">
    <source>
        <dbReference type="Pfam" id="PF20150"/>
    </source>
</evidence>
<protein>
    <recommendedName>
        <fullName evidence="1">2EXR domain-containing protein</fullName>
    </recommendedName>
</protein>
<name>A0AAW0QNB9_9PEZI</name>
<organism evidence="2 3">
    <name type="scientific">Apiospora kogelbergensis</name>
    <dbReference type="NCBI Taxonomy" id="1337665"/>
    <lineage>
        <taxon>Eukaryota</taxon>
        <taxon>Fungi</taxon>
        <taxon>Dikarya</taxon>
        <taxon>Ascomycota</taxon>
        <taxon>Pezizomycotina</taxon>
        <taxon>Sordariomycetes</taxon>
        <taxon>Xylariomycetidae</taxon>
        <taxon>Amphisphaeriales</taxon>
        <taxon>Apiosporaceae</taxon>
        <taxon>Apiospora</taxon>
    </lineage>
</organism>
<dbReference type="Pfam" id="PF20150">
    <property type="entry name" value="2EXR"/>
    <property type="match status" value="1"/>
</dbReference>
<keyword evidence="3" id="KW-1185">Reference proteome</keyword>
<comment type="caution">
    <text evidence="2">The sequence shown here is derived from an EMBL/GenBank/DDBJ whole genome shotgun (WGS) entry which is preliminary data.</text>
</comment>
<gene>
    <name evidence="2" type="ORF">PG999_010050</name>
</gene>
<evidence type="ECO:0000313" key="3">
    <source>
        <dbReference type="Proteomes" id="UP001392437"/>
    </source>
</evidence>
<feature type="domain" description="2EXR" evidence="1">
    <location>
        <begin position="7"/>
        <end position="78"/>
    </location>
</feature>
<accession>A0AAW0QNB9</accession>
<dbReference type="EMBL" id="JAQQWP010000008">
    <property type="protein sequence ID" value="KAK8106691.1"/>
    <property type="molecule type" value="Genomic_DNA"/>
</dbReference>
<dbReference type="AlphaFoldDB" id="A0AAW0QNB9"/>
<evidence type="ECO:0000313" key="2">
    <source>
        <dbReference type="EMBL" id="KAK8106691.1"/>
    </source>
</evidence>
<reference evidence="2 3" key="1">
    <citation type="submission" date="2023-01" db="EMBL/GenBank/DDBJ databases">
        <title>Analysis of 21 Apiospora genomes using comparative genomics revels a genus with tremendous synthesis potential of carbohydrate active enzymes and secondary metabolites.</title>
        <authorList>
            <person name="Sorensen T."/>
        </authorList>
    </citation>
    <scope>NUCLEOTIDE SEQUENCE [LARGE SCALE GENOMIC DNA]</scope>
    <source>
        <strain evidence="2 3">CBS 117206</strain>
    </source>
</reference>
<dbReference type="Proteomes" id="UP001392437">
    <property type="component" value="Unassembled WGS sequence"/>
</dbReference>
<dbReference type="InterPro" id="IPR045518">
    <property type="entry name" value="2EXR"/>
</dbReference>